<feature type="transmembrane region" description="Helical" evidence="1">
    <location>
        <begin position="702"/>
        <end position="723"/>
    </location>
</feature>
<name>A0A2M7QC21_9BACT</name>
<keyword evidence="1" id="KW-0812">Transmembrane</keyword>
<feature type="transmembrane region" description="Helical" evidence="1">
    <location>
        <begin position="132"/>
        <end position="148"/>
    </location>
</feature>
<dbReference type="EMBL" id="PFLF01000089">
    <property type="protein sequence ID" value="PIY68771.1"/>
    <property type="molecule type" value="Genomic_DNA"/>
</dbReference>
<evidence type="ECO:0000313" key="3">
    <source>
        <dbReference type="Proteomes" id="UP000230108"/>
    </source>
</evidence>
<dbReference type="Proteomes" id="UP000230108">
    <property type="component" value="Unassembled WGS sequence"/>
</dbReference>
<evidence type="ECO:0000313" key="2">
    <source>
        <dbReference type="EMBL" id="PIY68771.1"/>
    </source>
</evidence>
<accession>A0A2M7QC21</accession>
<dbReference type="PANTHER" id="PTHR38454">
    <property type="entry name" value="INTEGRAL MEMBRANE PROTEIN-RELATED"/>
    <property type="match status" value="1"/>
</dbReference>
<feature type="transmembrane region" description="Helical" evidence="1">
    <location>
        <begin position="223"/>
        <end position="243"/>
    </location>
</feature>
<evidence type="ECO:0000256" key="1">
    <source>
        <dbReference type="SAM" id="Phobius"/>
    </source>
</evidence>
<comment type="caution">
    <text evidence="2">The sequence shown here is derived from an EMBL/GenBank/DDBJ whole genome shotgun (WGS) entry which is preliminary data.</text>
</comment>
<feature type="transmembrane region" description="Helical" evidence="1">
    <location>
        <begin position="300"/>
        <end position="319"/>
    </location>
</feature>
<dbReference type="PANTHER" id="PTHR38454:SF1">
    <property type="entry name" value="INTEGRAL MEMBRANE PROTEIN"/>
    <property type="match status" value="1"/>
</dbReference>
<feature type="transmembrane region" description="Helical" evidence="1">
    <location>
        <begin position="7"/>
        <end position="27"/>
    </location>
</feature>
<keyword evidence="1" id="KW-0472">Membrane</keyword>
<protein>
    <recommendedName>
        <fullName evidence="4">Membrane protein 6-pyruvoyl-tetrahydropterin synthase-related domain-containing protein</fullName>
    </recommendedName>
</protein>
<gene>
    <name evidence="2" type="ORF">COY90_04170</name>
</gene>
<evidence type="ECO:0008006" key="4">
    <source>
        <dbReference type="Google" id="ProtNLM"/>
    </source>
</evidence>
<proteinExistence type="predicted"/>
<feature type="transmembrane region" description="Helical" evidence="1">
    <location>
        <begin position="100"/>
        <end position="120"/>
    </location>
</feature>
<dbReference type="AlphaFoldDB" id="A0A2M7QC21"/>
<dbReference type="Pfam" id="PF09586">
    <property type="entry name" value="YfhO"/>
    <property type="match status" value="1"/>
</dbReference>
<keyword evidence="1" id="KW-1133">Transmembrane helix</keyword>
<feature type="transmembrane region" description="Helical" evidence="1">
    <location>
        <begin position="178"/>
        <end position="211"/>
    </location>
</feature>
<feature type="transmembrane region" description="Helical" evidence="1">
    <location>
        <begin position="365"/>
        <end position="385"/>
    </location>
</feature>
<dbReference type="InterPro" id="IPR018580">
    <property type="entry name" value="Uncharacterised_YfhO"/>
</dbReference>
<feature type="transmembrane region" description="Helical" evidence="1">
    <location>
        <begin position="397"/>
        <end position="416"/>
    </location>
</feature>
<sequence length="732" mass="83537">MNDKKRSLLIFLLFLFIVFVGFSFLFIPSLKVLITPGGVLSDNVKFHYPLKYFYQQKLRMGQLPFWSSSIGGGFPLLAQSEITTFNPITVLTLAFLPLGWAINIQLIFYLTLLCCSVYFLGKVLKLSRPSSFIFSLLFSFSPVVIFNLDYSTVLQSLAYLPLSVGLAIIYFESFARKTYVLLILCLALQLLSGHFQIFFITGYIIVFIAGLNYLKNRYVRSKIFYSTILLFAIVTGITALQVLPTIEFYQNSSRSAFNSAASMAASVPFDLVLTFINPFLFGNPSTDFAWANRGPEVVNLFTSVLTLVLVPITLLLIFFKKNKFKFNKYFISFLLIAVFSLVLGFDKSSPLSFILSIPPFSFFRFNTRFWIVVVLFLSFSTSYFMEKIILLIRTKRFARYIFAFIILILLVERFILIKTVSQSISPSRYMKLQQFVRSTRNYNSVSKDAFFIQNIAKQKGPFSRKSTLLALEIVNRTMGANYNLIAETNSMSVDSGVGLSRPGILNTMVENTNFTFGMLDEGRQALSPLAVKILQYGAVDTFSTMIPLTNPSSELQLISKSKSLYLPEKYYYIYRVQNSKKRVQFYSQYKRASTLEEYKRAILDSSDNSLLVVEENLNIDHQLQKLKSDMPFKLIQMQDTSFYVDVDLSEAQVMVVADTYYPGWTASIDGKIVKIFRANLAYQGVVVPKGKHRVAFNYIPTMFYIGLAISAVTLSFLYASQFIKRDLCRFKK</sequence>
<organism evidence="2 3">
    <name type="scientific">Candidatus Roizmanbacteria bacterium CG_4_10_14_0_8_um_filter_39_9</name>
    <dbReference type="NCBI Taxonomy" id="1974829"/>
    <lineage>
        <taxon>Bacteria</taxon>
        <taxon>Candidatus Roizmaniibacteriota</taxon>
    </lineage>
</organism>
<reference evidence="3" key="1">
    <citation type="submission" date="2017-09" db="EMBL/GenBank/DDBJ databases">
        <title>Depth-based differentiation of microbial function through sediment-hosted aquifers and enrichment of novel symbionts in the deep terrestrial subsurface.</title>
        <authorList>
            <person name="Probst A.J."/>
            <person name="Ladd B."/>
            <person name="Jarett J.K."/>
            <person name="Geller-Mcgrath D.E."/>
            <person name="Sieber C.M.K."/>
            <person name="Emerson J.B."/>
            <person name="Anantharaman K."/>
            <person name="Thomas B.C."/>
            <person name="Malmstrom R."/>
            <person name="Stieglmeier M."/>
            <person name="Klingl A."/>
            <person name="Woyke T."/>
            <person name="Ryan C.M."/>
            <person name="Banfield J.F."/>
        </authorList>
    </citation>
    <scope>NUCLEOTIDE SEQUENCE [LARGE SCALE GENOMIC DNA]</scope>
</reference>
<feature type="transmembrane region" description="Helical" evidence="1">
    <location>
        <begin position="326"/>
        <end position="345"/>
    </location>
</feature>